<evidence type="ECO:0000256" key="8">
    <source>
        <dbReference type="SAM" id="Phobius"/>
    </source>
</evidence>
<gene>
    <name evidence="10" type="ORF">E6L38_07780</name>
</gene>
<evidence type="ECO:0000313" key="11">
    <source>
        <dbReference type="Proteomes" id="UP000306697"/>
    </source>
</evidence>
<dbReference type="Gene3D" id="1.20.1250.20">
    <property type="entry name" value="MFS general substrate transporter like domains"/>
    <property type="match status" value="1"/>
</dbReference>
<evidence type="ECO:0000256" key="6">
    <source>
        <dbReference type="ARBA" id="ARBA00023136"/>
    </source>
</evidence>
<feature type="transmembrane region" description="Helical" evidence="8">
    <location>
        <begin position="331"/>
        <end position="353"/>
    </location>
</feature>
<dbReference type="GO" id="GO:0022857">
    <property type="term" value="F:transmembrane transporter activity"/>
    <property type="evidence" value="ECO:0007669"/>
    <property type="project" value="InterPro"/>
</dbReference>
<feature type="transmembrane region" description="Helical" evidence="8">
    <location>
        <begin position="359"/>
        <end position="381"/>
    </location>
</feature>
<feature type="transmembrane region" description="Helical" evidence="8">
    <location>
        <begin position="175"/>
        <end position="196"/>
    </location>
</feature>
<evidence type="ECO:0000313" key="10">
    <source>
        <dbReference type="EMBL" id="THJ29209.1"/>
    </source>
</evidence>
<evidence type="ECO:0000259" key="9">
    <source>
        <dbReference type="PROSITE" id="PS50850"/>
    </source>
</evidence>
<dbReference type="EMBL" id="SSWL01000010">
    <property type="protein sequence ID" value="THJ29209.1"/>
    <property type="molecule type" value="Genomic_DNA"/>
</dbReference>
<feature type="transmembrane region" description="Helical" evidence="8">
    <location>
        <begin position="86"/>
        <end position="105"/>
    </location>
</feature>
<dbReference type="PANTHER" id="PTHR48020">
    <property type="entry name" value="PROTON MYO-INOSITOL COTRANSPORTER"/>
    <property type="match status" value="1"/>
</dbReference>
<dbReference type="InterPro" id="IPR003663">
    <property type="entry name" value="Sugar/inositol_transpt"/>
</dbReference>
<dbReference type="InterPro" id="IPR050814">
    <property type="entry name" value="Myo-inositol_Transporter"/>
</dbReference>
<evidence type="ECO:0000256" key="1">
    <source>
        <dbReference type="ARBA" id="ARBA00004651"/>
    </source>
</evidence>
<dbReference type="PANTHER" id="PTHR48020:SF12">
    <property type="entry name" value="PROTON MYO-INOSITOL COTRANSPORTER"/>
    <property type="match status" value="1"/>
</dbReference>
<comment type="subcellular location">
    <subcellularLocation>
        <location evidence="1">Cell membrane</location>
        <topology evidence="1">Multi-pass membrane protein</topology>
    </subcellularLocation>
</comment>
<dbReference type="NCBIfam" id="TIGR00879">
    <property type="entry name" value="SP"/>
    <property type="match status" value="1"/>
</dbReference>
<dbReference type="PROSITE" id="PS00216">
    <property type="entry name" value="SUGAR_TRANSPORT_1"/>
    <property type="match status" value="1"/>
</dbReference>
<dbReference type="AlphaFoldDB" id="A0A4S5BBC3"/>
<reference evidence="10 11" key="1">
    <citation type="submission" date="2019-04" db="EMBL/GenBank/DDBJ databases">
        <title>Genome Announcement To Ensure Probiotic Safety of Bifidobacterium longum subsp infantis UBBI-01.</title>
        <authorList>
            <person name="Sulthana A."/>
            <person name="Lakshmi S.G."/>
            <person name="Madempudi R.S."/>
        </authorList>
    </citation>
    <scope>NUCLEOTIDE SEQUENCE [LARGE SCALE GENOMIC DNA]</scope>
    <source>
        <strain evidence="10 11">UBBI-01</strain>
    </source>
</reference>
<dbReference type="Pfam" id="PF00083">
    <property type="entry name" value="Sugar_tr"/>
    <property type="match status" value="1"/>
</dbReference>
<dbReference type="PROSITE" id="PS50850">
    <property type="entry name" value="MFS"/>
    <property type="match status" value="1"/>
</dbReference>
<feature type="transmembrane region" description="Helical" evidence="8">
    <location>
        <begin position="393"/>
        <end position="413"/>
    </location>
</feature>
<dbReference type="InterPro" id="IPR020846">
    <property type="entry name" value="MFS_dom"/>
</dbReference>
<comment type="similarity">
    <text evidence="2 7">Belongs to the major facilitator superfamily. Sugar transporter (TC 2.A.1.1) family.</text>
</comment>
<dbReference type="Proteomes" id="UP000306697">
    <property type="component" value="Unassembled WGS sequence"/>
</dbReference>
<keyword evidence="5 8" id="KW-1133">Transmembrane helix</keyword>
<keyword evidence="6 8" id="KW-0472">Membrane</keyword>
<name>A0A4S5BBC3_BIFLI</name>
<dbReference type="PRINTS" id="PR00171">
    <property type="entry name" value="SUGRTRNSPORT"/>
</dbReference>
<dbReference type="InterPro" id="IPR036259">
    <property type="entry name" value="MFS_trans_sf"/>
</dbReference>
<dbReference type="SUPFAM" id="SSF103473">
    <property type="entry name" value="MFS general substrate transporter"/>
    <property type="match status" value="1"/>
</dbReference>
<keyword evidence="4 8" id="KW-0812">Transmembrane</keyword>
<keyword evidence="3 7" id="KW-0813">Transport</keyword>
<dbReference type="InterPro" id="IPR005829">
    <property type="entry name" value="Sugar_transporter_CS"/>
</dbReference>
<feature type="transmembrane region" description="Helical" evidence="8">
    <location>
        <begin position="419"/>
        <end position="442"/>
    </location>
</feature>
<feature type="transmembrane region" description="Helical" evidence="8">
    <location>
        <begin position="296"/>
        <end position="319"/>
    </location>
</feature>
<protein>
    <submittedName>
        <fullName evidence="10">Sugar porter family MFS transporter</fullName>
    </submittedName>
</protein>
<feature type="transmembrane region" description="Helical" evidence="8">
    <location>
        <begin position="14"/>
        <end position="34"/>
    </location>
</feature>
<accession>A0A4S5BBC3</accession>
<organism evidence="10 11">
    <name type="scientific">Bifidobacterium longum subsp. infantis</name>
    <dbReference type="NCBI Taxonomy" id="1682"/>
    <lineage>
        <taxon>Bacteria</taxon>
        <taxon>Bacillati</taxon>
        <taxon>Actinomycetota</taxon>
        <taxon>Actinomycetes</taxon>
        <taxon>Bifidobacteriales</taxon>
        <taxon>Bifidobacteriaceae</taxon>
        <taxon>Bifidobacterium</taxon>
    </lineage>
</organism>
<feature type="transmembrane region" description="Helical" evidence="8">
    <location>
        <begin position="111"/>
        <end position="133"/>
    </location>
</feature>
<evidence type="ECO:0000256" key="2">
    <source>
        <dbReference type="ARBA" id="ARBA00010992"/>
    </source>
</evidence>
<evidence type="ECO:0000256" key="3">
    <source>
        <dbReference type="ARBA" id="ARBA00022448"/>
    </source>
</evidence>
<feature type="transmembrane region" description="Helical" evidence="8">
    <location>
        <begin position="54"/>
        <end position="74"/>
    </location>
</feature>
<sequence>MPSGDTRTQTSRGAIWRIAFIICLGSFLFGYNSAVINGSFDFMADPSQFGLDSLGQGLVSGALTLGAAFGAVFGSPLAGQFGFKRLLGTAAGVFLVGAVGCALSVNLPMMLLFRIAVGLMVGLVSSVIPMYLAQTSPSVLRGTISSLNGLMIVIGQLVAFSVNAVLGVSFADIAWVWRVAFVLASLPAIGLWIGLMRVPEAPRWLMTKGREEAALESLARTRNAEEAETDLRLLCTSIQEESGKHASIKQAVSHPWVLQILITGCMLGVIQQFAGINAIMYYGTQILQDSGFGQQAALIGNVVIGVVSCVAAAAGLVSVDRLGRKTLECGGLAICAACLLAVALISMLCGGAAWAPMTILVIVFIYIFVFQATVGQVTWVLNSEIFPPQYSAACTGISVFSLWAANFVVSLVFPLMREAIGMGATFLIFATCCVASFLFVMVRLPETKGVPLERIADFFISRYGER</sequence>
<feature type="transmembrane region" description="Helical" evidence="8">
    <location>
        <begin position="145"/>
        <end position="169"/>
    </location>
</feature>
<dbReference type="RefSeq" id="WP_136500712.1">
    <property type="nucleotide sequence ID" value="NZ_SSWL01000010.1"/>
</dbReference>
<dbReference type="GO" id="GO:0005886">
    <property type="term" value="C:plasma membrane"/>
    <property type="evidence" value="ECO:0007669"/>
    <property type="project" value="UniProtKB-SubCell"/>
</dbReference>
<feature type="transmembrane region" description="Helical" evidence="8">
    <location>
        <begin position="256"/>
        <end position="284"/>
    </location>
</feature>
<evidence type="ECO:0000256" key="4">
    <source>
        <dbReference type="ARBA" id="ARBA00022692"/>
    </source>
</evidence>
<proteinExistence type="inferred from homology"/>
<dbReference type="InterPro" id="IPR005828">
    <property type="entry name" value="MFS_sugar_transport-like"/>
</dbReference>
<evidence type="ECO:0000256" key="7">
    <source>
        <dbReference type="RuleBase" id="RU003346"/>
    </source>
</evidence>
<feature type="domain" description="Major facilitator superfamily (MFS) profile" evidence="9">
    <location>
        <begin position="18"/>
        <end position="448"/>
    </location>
</feature>
<evidence type="ECO:0000256" key="5">
    <source>
        <dbReference type="ARBA" id="ARBA00022989"/>
    </source>
</evidence>
<comment type="caution">
    <text evidence="10">The sequence shown here is derived from an EMBL/GenBank/DDBJ whole genome shotgun (WGS) entry which is preliminary data.</text>
</comment>